<gene>
    <name evidence="3" type="primary">SCP1</name>
    <name evidence="3" type="ORF">LTR05_005421</name>
</gene>
<evidence type="ECO:0000259" key="2">
    <source>
        <dbReference type="PROSITE" id="PS50021"/>
    </source>
</evidence>
<dbReference type="PANTHER" id="PTHR47385:SF14">
    <property type="entry name" value="TRANSGELIN"/>
    <property type="match status" value="1"/>
</dbReference>
<feature type="compositionally biased region" description="Pro residues" evidence="1">
    <location>
        <begin position="485"/>
        <end position="502"/>
    </location>
</feature>
<feature type="region of interest" description="Disordered" evidence="1">
    <location>
        <begin position="131"/>
        <end position="225"/>
    </location>
</feature>
<comment type="caution">
    <text evidence="3">The sequence shown here is derived from an EMBL/GenBank/DDBJ whole genome shotgun (WGS) entry which is preliminary data.</text>
</comment>
<keyword evidence="4" id="KW-1185">Reference proteome</keyword>
<feature type="compositionally biased region" description="Polar residues" evidence="1">
    <location>
        <begin position="212"/>
        <end position="225"/>
    </location>
</feature>
<dbReference type="CDD" id="cd21210">
    <property type="entry name" value="CH_SCP1-like"/>
    <property type="match status" value="1"/>
</dbReference>
<dbReference type="PROSITE" id="PS50021">
    <property type="entry name" value="CH"/>
    <property type="match status" value="1"/>
</dbReference>
<dbReference type="PRINTS" id="PR00888">
    <property type="entry name" value="SM22CALPONIN"/>
</dbReference>
<reference evidence="3 4" key="1">
    <citation type="submission" date="2023-08" db="EMBL/GenBank/DDBJ databases">
        <title>Black Yeasts Isolated from many extreme environments.</title>
        <authorList>
            <person name="Coleine C."/>
            <person name="Stajich J.E."/>
            <person name="Selbmann L."/>
        </authorList>
    </citation>
    <scope>NUCLEOTIDE SEQUENCE [LARGE SCALE GENOMIC DNA]</scope>
    <source>
        <strain evidence="3 4">CCFEE 5910</strain>
    </source>
</reference>
<sequence length="643" mass="71581">MASVSSLDQDMRKLRLDRYTPGAANEIRGWIENTLGERLTPGDLMEALRDGVALCKLINLAVSPNIKYKASNMPFVQMENISHFLKACEMPPLNLPAHDRFLTVDLYDKKDPAQVLQCIAAFSRRANQVNPTNFPTTIGAKSKGGALSPESTGPGSSPYSPKVVGYTTNAPKTKTSPATTFNPLNKAAYASSGRTSPTKSASLSRGGLATGGSISSWSTESDRNNTAPAWNTVQYGSFAGPDQGKLGVVYGGRRQITSTAPEVPSLVEKEKRLREKLEQEKQQLRDNEARLRAQQEAEEAQAKEEEERKWQEETNRLRREEELAQQQEESRGLREEQARKDQEAEERLSASRNRQRTTSDARLNGQFLSQYHATQKPQPALPKRLEPQLSAEQRRIADLERELEGLRQQQATTTHERRPQEHISLDPSTVKVDDEPDPQQRPALPTRPSNNVQTAHEDDWDASERDYLRNAHKEYSSIAAEHSLPPKPPRPQPAEPARPLPDPSTYAPNTTRTSRFLTTNPAPAPTQASQHTPNEASHGTTAEIDAENARRLASQRSTRAGGWASKSLLEREMERERERQREWEESQKQTQTAARDIQEGSAPGQTWDVHQYGYIGGDSQNRGGPGLGVSGARRQIIGPRPPR</sequence>
<dbReference type="GO" id="GO:0051015">
    <property type="term" value="F:actin filament binding"/>
    <property type="evidence" value="ECO:0007669"/>
    <property type="project" value="TreeGrafter"/>
</dbReference>
<dbReference type="GO" id="GO:0015629">
    <property type="term" value="C:actin cytoskeleton"/>
    <property type="evidence" value="ECO:0007669"/>
    <property type="project" value="TreeGrafter"/>
</dbReference>
<organism evidence="3 4">
    <name type="scientific">Lithohypha guttulata</name>
    <dbReference type="NCBI Taxonomy" id="1690604"/>
    <lineage>
        <taxon>Eukaryota</taxon>
        <taxon>Fungi</taxon>
        <taxon>Dikarya</taxon>
        <taxon>Ascomycota</taxon>
        <taxon>Pezizomycotina</taxon>
        <taxon>Eurotiomycetes</taxon>
        <taxon>Chaetothyriomycetidae</taxon>
        <taxon>Chaetothyriales</taxon>
        <taxon>Trichomeriaceae</taxon>
        <taxon>Lithohypha</taxon>
    </lineage>
</organism>
<accession>A0AAN7YF89</accession>
<feature type="compositionally biased region" description="Polar residues" evidence="1">
    <location>
        <begin position="192"/>
        <end position="203"/>
    </location>
</feature>
<dbReference type="InterPro" id="IPR036872">
    <property type="entry name" value="CH_dom_sf"/>
</dbReference>
<feature type="compositionally biased region" description="Basic and acidic residues" evidence="1">
    <location>
        <begin position="568"/>
        <end position="587"/>
    </location>
</feature>
<feature type="compositionally biased region" description="Basic and acidic residues" evidence="1">
    <location>
        <begin position="278"/>
        <end position="349"/>
    </location>
</feature>
<feature type="region of interest" description="Disordered" evidence="1">
    <location>
        <begin position="278"/>
        <end position="643"/>
    </location>
</feature>
<dbReference type="Proteomes" id="UP001309876">
    <property type="component" value="Unassembled WGS sequence"/>
</dbReference>
<dbReference type="InterPro" id="IPR050606">
    <property type="entry name" value="Calponin-like"/>
</dbReference>
<dbReference type="GO" id="GO:0007015">
    <property type="term" value="P:actin filament organization"/>
    <property type="evidence" value="ECO:0007669"/>
    <property type="project" value="TreeGrafter"/>
</dbReference>
<dbReference type="Gene3D" id="1.10.418.10">
    <property type="entry name" value="Calponin-like domain"/>
    <property type="match status" value="1"/>
</dbReference>
<feature type="domain" description="Calponin-homology (CH)" evidence="2">
    <location>
        <begin position="21"/>
        <end position="127"/>
    </location>
</feature>
<feature type="compositionally biased region" description="Polar residues" evidence="1">
    <location>
        <begin position="506"/>
        <end position="540"/>
    </location>
</feature>
<evidence type="ECO:0000313" key="3">
    <source>
        <dbReference type="EMBL" id="KAK5084345.1"/>
    </source>
</evidence>
<feature type="compositionally biased region" description="Polar residues" evidence="1">
    <location>
        <begin position="149"/>
        <end position="159"/>
    </location>
</feature>
<protein>
    <submittedName>
        <fullName evidence="3">Calponin</fullName>
    </submittedName>
</protein>
<feature type="compositionally biased region" description="Polar residues" evidence="1">
    <location>
        <begin position="350"/>
        <end position="377"/>
    </location>
</feature>
<feature type="compositionally biased region" description="Basic and acidic residues" evidence="1">
    <location>
        <begin position="392"/>
        <end position="405"/>
    </location>
</feature>
<feature type="compositionally biased region" description="Basic and acidic residues" evidence="1">
    <location>
        <begin position="462"/>
        <end position="475"/>
    </location>
</feature>
<dbReference type="SUPFAM" id="SSF47576">
    <property type="entry name" value="Calponin-homology domain, CH-domain"/>
    <property type="match status" value="1"/>
</dbReference>
<dbReference type="Pfam" id="PF00307">
    <property type="entry name" value="CH"/>
    <property type="match status" value="1"/>
</dbReference>
<dbReference type="InterPro" id="IPR003096">
    <property type="entry name" value="SM22_calponin"/>
</dbReference>
<dbReference type="SMART" id="SM00033">
    <property type="entry name" value="CH"/>
    <property type="match status" value="1"/>
</dbReference>
<name>A0AAN7YF89_9EURO</name>
<proteinExistence type="predicted"/>
<dbReference type="InterPro" id="IPR001715">
    <property type="entry name" value="CH_dom"/>
</dbReference>
<dbReference type="EMBL" id="JAVRRJ010000005">
    <property type="protein sequence ID" value="KAK5084345.1"/>
    <property type="molecule type" value="Genomic_DNA"/>
</dbReference>
<evidence type="ECO:0000313" key="4">
    <source>
        <dbReference type="Proteomes" id="UP001309876"/>
    </source>
</evidence>
<evidence type="ECO:0000256" key="1">
    <source>
        <dbReference type="SAM" id="MobiDB-lite"/>
    </source>
</evidence>
<feature type="compositionally biased region" description="Basic and acidic residues" evidence="1">
    <location>
        <begin position="414"/>
        <end position="424"/>
    </location>
</feature>
<dbReference type="PANTHER" id="PTHR47385">
    <property type="entry name" value="CALPONIN"/>
    <property type="match status" value="1"/>
</dbReference>
<dbReference type="AlphaFoldDB" id="A0AAN7YF89"/>
<feature type="compositionally biased region" description="Polar residues" evidence="1">
    <location>
        <begin position="166"/>
        <end position="183"/>
    </location>
</feature>